<dbReference type="GO" id="GO:0003677">
    <property type="term" value="F:DNA binding"/>
    <property type="evidence" value="ECO:0007669"/>
    <property type="project" value="InterPro"/>
</dbReference>
<dbReference type="InterPro" id="IPR001098">
    <property type="entry name" value="DNA-dir_DNA_pol_A_palm_dom"/>
</dbReference>
<proteinExistence type="predicted"/>
<dbReference type="EC" id="2.7.7.7" evidence="1"/>
<evidence type="ECO:0000256" key="5">
    <source>
        <dbReference type="ARBA" id="ARBA00031966"/>
    </source>
</evidence>
<dbReference type="InterPro" id="IPR043502">
    <property type="entry name" value="DNA/RNA_pol_sf"/>
</dbReference>
<dbReference type="PRINTS" id="PR00867">
    <property type="entry name" value="DNAPOLG"/>
</dbReference>
<dbReference type="Pfam" id="PF18136">
    <property type="entry name" value="DNApol_Exo"/>
    <property type="match status" value="1"/>
</dbReference>
<keyword evidence="4" id="KW-0239">DNA-directed DNA polymerase</keyword>
<dbReference type="GO" id="GO:0005760">
    <property type="term" value="C:gamma DNA polymerase complex"/>
    <property type="evidence" value="ECO:0007669"/>
    <property type="project" value="InterPro"/>
</dbReference>
<evidence type="ECO:0000313" key="7">
    <source>
        <dbReference type="EMBL" id="KGG52266.1"/>
    </source>
</evidence>
<dbReference type="AlphaFoldDB" id="A0A098VWX4"/>
<dbReference type="Proteomes" id="UP000029725">
    <property type="component" value="Unassembled WGS sequence"/>
</dbReference>
<dbReference type="EMBL" id="JMKJ01000107">
    <property type="protein sequence ID" value="KGG52266.1"/>
    <property type="molecule type" value="Genomic_DNA"/>
</dbReference>
<dbReference type="PROSITE" id="PS00447">
    <property type="entry name" value="DNA_POLYMERASE_A"/>
    <property type="match status" value="1"/>
</dbReference>
<keyword evidence="3" id="KW-0548">Nucleotidyltransferase</keyword>
<dbReference type="RefSeq" id="XP_013238702.1">
    <property type="nucleotide sequence ID" value="XM_013383248.1"/>
</dbReference>
<evidence type="ECO:0000256" key="4">
    <source>
        <dbReference type="ARBA" id="ARBA00022932"/>
    </source>
</evidence>
<gene>
    <name evidence="7" type="ORF">DI09_197p20</name>
</gene>
<dbReference type="VEuPathDB" id="MicrosporidiaDB:DI09_197p20"/>
<dbReference type="GO" id="GO:0003887">
    <property type="term" value="F:DNA-directed DNA polymerase activity"/>
    <property type="evidence" value="ECO:0007669"/>
    <property type="project" value="UniProtKB-KW"/>
</dbReference>
<dbReference type="PANTHER" id="PTHR10267">
    <property type="entry name" value="DNA POLYMERASE SUBUNIT GAMMA-1"/>
    <property type="match status" value="1"/>
</dbReference>
<dbReference type="Gene3D" id="3.30.420.390">
    <property type="match status" value="2"/>
</dbReference>
<keyword evidence="2" id="KW-0808">Transferase</keyword>
<comment type="caution">
    <text evidence="7">The sequence shown here is derived from an EMBL/GenBank/DDBJ whole genome shotgun (WGS) entry which is preliminary data.</text>
</comment>
<dbReference type="Gene3D" id="3.30.70.370">
    <property type="match status" value="1"/>
</dbReference>
<dbReference type="OrthoDB" id="5588663at2759"/>
<evidence type="ECO:0000256" key="1">
    <source>
        <dbReference type="ARBA" id="ARBA00012417"/>
    </source>
</evidence>
<dbReference type="SMART" id="SM00482">
    <property type="entry name" value="POLAc"/>
    <property type="match status" value="1"/>
</dbReference>
<name>A0A098VWX4_9MICR</name>
<dbReference type="GeneID" id="25258849"/>
<dbReference type="InterPro" id="IPR019760">
    <property type="entry name" value="DNA-dir_DNA_pol_A_CS"/>
</dbReference>
<evidence type="ECO:0000313" key="8">
    <source>
        <dbReference type="Proteomes" id="UP000029725"/>
    </source>
</evidence>
<dbReference type="SUPFAM" id="SSF56672">
    <property type="entry name" value="DNA/RNA polymerases"/>
    <property type="match status" value="1"/>
</dbReference>
<dbReference type="HOGENOM" id="CLU_001524_2_2_1"/>
<protein>
    <recommendedName>
        <fullName evidence="1">DNA-directed DNA polymerase</fullName>
        <ecNumber evidence="1">2.7.7.7</ecNumber>
    </recommendedName>
    <alternativeName>
        <fullName evidence="5">Mitochondrial DNA polymerase catalytic subunit</fullName>
    </alternativeName>
</protein>
<organism evidence="7 8">
    <name type="scientific">Mitosporidium daphniae</name>
    <dbReference type="NCBI Taxonomy" id="1485682"/>
    <lineage>
        <taxon>Eukaryota</taxon>
        <taxon>Fungi</taxon>
        <taxon>Fungi incertae sedis</taxon>
        <taxon>Microsporidia</taxon>
        <taxon>Mitosporidium</taxon>
    </lineage>
</organism>
<dbReference type="InterPro" id="IPR041336">
    <property type="entry name" value="DNApol_Exo"/>
</dbReference>
<dbReference type="SUPFAM" id="SSF53098">
    <property type="entry name" value="Ribonuclease H-like"/>
    <property type="match status" value="1"/>
</dbReference>
<accession>A0A098VWX4</accession>
<evidence type="ECO:0000256" key="2">
    <source>
        <dbReference type="ARBA" id="ARBA00022679"/>
    </source>
</evidence>
<dbReference type="GO" id="GO:0008408">
    <property type="term" value="F:3'-5' exonuclease activity"/>
    <property type="evidence" value="ECO:0007669"/>
    <property type="project" value="TreeGrafter"/>
</dbReference>
<sequence>MAIGHVSPGRLSCRCLSSSRINAFGIHMLPSSISKQLFGNMHRTHRKSKRQQLLTELARLHLDLHQIPWEAALSEPSTDGSSLLDVESALKLCKFPDLKGTLDSHFREISLQLSACWINRAKAMSSTPLPPLPNFDAIGGLPSGWTCYDPKTDMCTKITHPPHSEDLYFDIETCPRISKHAIMAVAASCNAWYFWKSPLFESPSQSVASDYLIPLGRDRLVIGHNISFDRARVFEEYCLDLSSNLYYLDTMALHCAVSGLSNQQRTLWLKYRKMLKEIQKRPDQPSNSPANIQDDNFDNLFQEDLSDTSEIPDSFTDIDQYSKSSLGRWLHHSSPNSLSEASSLHCNIPVPSKEDRNFFLNCTSLSEIDENWNQLLEYCANDVFLTHKLFRSVWPKFFSYNPHPATFSSLLAMGKMILPSDTGWFSWITGCESLLNSFSNKLKDSLNNLAIDLIQSFCCNDKWKDDPWLRHLDWTPVPEKYCLLPKTKKTAKKKTKSHEQDQVPMVDDMEDTPRQYDYTKPVGNPLFFGKPIWYKKLWDPTTKSVLISPKMTIVPYLLGITWDDKPVHHLGIGKGWSYLNPDQSHSPIPYPKPDSESSDMSNVGSIISKAFFPFFLNKKLKATRSPELAELAFEACTEFSFWTSYRSRVSDALAIDLRMQTPPDVTDHSPLAILPQICPMGTITRRATDRLWMTSTASSKSSVLGSDLKSRIVAPSGWKFVGADVDAQELWISSIFGDAQFGEHGSTALSWMGLAGSKTDGTDLHSKTASLLGNGATRDLAKVFNYARFYGSGIKFASSLLHSTQPNTSKAECDEIATKLYRQTKGEVLSTSSSKNGHLLVGGSESYMFNSLASLSLGRKYDLANIASEGEVRPASIENALNDIRTPVLKSRITDALSPWNIGEGSQFATSRMNWVVQSSAVDYLHLLLTGMLWLCNRHQITARLAITIHDEVRWLVKEEHAIRAAIALQISNLWTRAAFSQAMEMPDLPLAVAFFSTVEIDDYLRKDPKSPCLSPLRKDPLPPGLSYSFTDLIRERRKELNTTFKDGPLSESELLGPAIESPTTDDNHLHHLTHLLNLNGTSKFFMPKPASQRISIIMQQEKFKSHPDYASKIAPHLEKKTSMKKLLDVDEFGDPVRKKAT</sequence>
<keyword evidence="8" id="KW-1185">Reference proteome</keyword>
<evidence type="ECO:0000259" key="6">
    <source>
        <dbReference type="SMART" id="SM00482"/>
    </source>
</evidence>
<dbReference type="InterPro" id="IPR012337">
    <property type="entry name" value="RNaseH-like_sf"/>
</dbReference>
<dbReference type="GO" id="GO:0006264">
    <property type="term" value="P:mitochondrial DNA replication"/>
    <property type="evidence" value="ECO:0007669"/>
    <property type="project" value="TreeGrafter"/>
</dbReference>
<dbReference type="PANTHER" id="PTHR10267:SF0">
    <property type="entry name" value="DNA POLYMERASE SUBUNIT GAMMA-1"/>
    <property type="match status" value="1"/>
</dbReference>
<evidence type="ECO:0000256" key="3">
    <source>
        <dbReference type="ARBA" id="ARBA00022695"/>
    </source>
</evidence>
<feature type="domain" description="DNA-directed DNA polymerase family A palm" evidence="6">
    <location>
        <begin position="705"/>
        <end position="961"/>
    </location>
</feature>
<reference evidence="7 8" key="1">
    <citation type="submission" date="2014-04" db="EMBL/GenBank/DDBJ databases">
        <title>A new species of microsporidia sheds light on the evolution of extreme parasitism.</title>
        <authorList>
            <person name="Haag K.L."/>
            <person name="James T.Y."/>
            <person name="Larsson R."/>
            <person name="Schaer T.M."/>
            <person name="Refardt D."/>
            <person name="Pombert J.-F."/>
            <person name="Ebert D."/>
        </authorList>
    </citation>
    <scope>NUCLEOTIDE SEQUENCE [LARGE SCALE GENOMIC DNA]</scope>
    <source>
        <strain evidence="7 8">UGP3</strain>
        <tissue evidence="7">Spores</tissue>
    </source>
</reference>
<dbReference type="InterPro" id="IPR002297">
    <property type="entry name" value="DNA-dir_DNA_pol_A_mt"/>
</dbReference>
<dbReference type="Gene3D" id="1.10.150.20">
    <property type="entry name" value="5' to 3' exonuclease, C-terminal subdomain"/>
    <property type="match status" value="1"/>
</dbReference>